<reference evidence="1 2" key="1">
    <citation type="journal article" date="2019" name="Nat. Plants">
        <title>Genome sequencing of Musa balbisiana reveals subgenome evolution and function divergence in polyploid bananas.</title>
        <authorList>
            <person name="Yao X."/>
        </authorList>
    </citation>
    <scope>NUCLEOTIDE SEQUENCE [LARGE SCALE GENOMIC DNA]</scope>
    <source>
        <strain evidence="2">cv. DH-PKW</strain>
        <tissue evidence="1">Leaves</tissue>
    </source>
</reference>
<dbReference type="EMBL" id="PYDT01000001">
    <property type="protein sequence ID" value="THU72757.1"/>
    <property type="molecule type" value="Genomic_DNA"/>
</dbReference>
<organism evidence="1 2">
    <name type="scientific">Musa balbisiana</name>
    <name type="common">Banana</name>
    <dbReference type="NCBI Taxonomy" id="52838"/>
    <lineage>
        <taxon>Eukaryota</taxon>
        <taxon>Viridiplantae</taxon>
        <taxon>Streptophyta</taxon>
        <taxon>Embryophyta</taxon>
        <taxon>Tracheophyta</taxon>
        <taxon>Spermatophyta</taxon>
        <taxon>Magnoliopsida</taxon>
        <taxon>Liliopsida</taxon>
        <taxon>Zingiberales</taxon>
        <taxon>Musaceae</taxon>
        <taxon>Musa</taxon>
    </lineage>
</organism>
<dbReference type="Proteomes" id="UP000317650">
    <property type="component" value="Chromosome 4"/>
</dbReference>
<protein>
    <submittedName>
        <fullName evidence="1">Uncharacterized protein</fullName>
    </submittedName>
</protein>
<name>A0A4S8KCA2_MUSBA</name>
<keyword evidence="2" id="KW-1185">Reference proteome</keyword>
<evidence type="ECO:0000313" key="1">
    <source>
        <dbReference type="EMBL" id="THU72757.1"/>
    </source>
</evidence>
<comment type="caution">
    <text evidence="1">The sequence shown here is derived from an EMBL/GenBank/DDBJ whole genome shotgun (WGS) entry which is preliminary data.</text>
</comment>
<dbReference type="AlphaFoldDB" id="A0A4S8KCA2"/>
<gene>
    <name evidence="1" type="ORF">C4D60_Mb04t15560</name>
</gene>
<sequence>MECQCQRLVFFRAKVSVTPTSLLLSGGVCGASVDAEREREIYEEMQVLQMGNASTTGDWMGVRSVATNGEDHERHGSVFKSMIAAAQVDKWSSTSSLILCIPLFMHDRLWWKNNRPPLFMHERNNRPPLFMHERKCVSSLVEEQSKATGE</sequence>
<proteinExistence type="predicted"/>
<evidence type="ECO:0000313" key="2">
    <source>
        <dbReference type="Proteomes" id="UP000317650"/>
    </source>
</evidence>
<accession>A0A4S8KCA2</accession>